<dbReference type="Proteomes" id="UP000784294">
    <property type="component" value="Unassembled WGS sequence"/>
</dbReference>
<feature type="region of interest" description="Disordered" evidence="1">
    <location>
        <begin position="244"/>
        <end position="358"/>
    </location>
</feature>
<reference evidence="2" key="1">
    <citation type="submission" date="2018-11" db="EMBL/GenBank/DDBJ databases">
        <authorList>
            <consortium name="Pathogen Informatics"/>
        </authorList>
    </citation>
    <scope>NUCLEOTIDE SEQUENCE</scope>
</reference>
<feature type="region of interest" description="Disordered" evidence="1">
    <location>
        <begin position="72"/>
        <end position="104"/>
    </location>
</feature>
<organism evidence="2 3">
    <name type="scientific">Protopolystoma xenopodis</name>
    <dbReference type="NCBI Taxonomy" id="117903"/>
    <lineage>
        <taxon>Eukaryota</taxon>
        <taxon>Metazoa</taxon>
        <taxon>Spiralia</taxon>
        <taxon>Lophotrochozoa</taxon>
        <taxon>Platyhelminthes</taxon>
        <taxon>Monogenea</taxon>
        <taxon>Polyopisthocotylea</taxon>
        <taxon>Polystomatidea</taxon>
        <taxon>Polystomatidae</taxon>
        <taxon>Protopolystoma</taxon>
    </lineage>
</organism>
<evidence type="ECO:0000256" key="1">
    <source>
        <dbReference type="SAM" id="MobiDB-lite"/>
    </source>
</evidence>
<evidence type="ECO:0000313" key="2">
    <source>
        <dbReference type="EMBL" id="VEL43975.1"/>
    </source>
</evidence>
<sequence length="369" mass="38861">MPGPAGPTTSTFLPGPASLLGPIGITSSALLLRQTGTTGPTLLPPQRTGPRADGPQGMSTRRHCDCCLPGLSGHRGLGEPEKRLQPLREAKSTPSMPTRGESTDRQVNVDATGVGVGVGVEWSSLTSRPVRDESTEERADAVEAAGRSADGEIGQTGPAWPSGGALRSYSHHQLGGRLFEAELSRELTCPEGLSAAHLPVASTSPMADALVQASSTLSQHRYSDRLADDASLLVYQSDTNTELILQTPGGKASRRRRSGPGSCDGAYTPNSPAFQQQQQHSHNRKEAGHLPTQTRRRGHRASSGGQVRASSSLGSAAGTGSRYSTLSSGQLHLDGQQYQHHHHHHHHNHSQSTGLIKSPISVLASCKGK</sequence>
<feature type="compositionally biased region" description="Low complexity" evidence="1">
    <location>
        <begin position="309"/>
        <end position="321"/>
    </location>
</feature>
<feature type="compositionally biased region" description="Basic and acidic residues" evidence="1">
    <location>
        <begin position="76"/>
        <end position="91"/>
    </location>
</feature>
<comment type="caution">
    <text evidence="2">The sequence shown here is derived from an EMBL/GenBank/DDBJ whole genome shotgun (WGS) entry which is preliminary data.</text>
</comment>
<name>A0A448XSK6_9PLAT</name>
<proteinExistence type="predicted"/>
<gene>
    <name evidence="2" type="ORF">PXEA_LOCUS37415</name>
</gene>
<feature type="compositionally biased region" description="Low complexity" evidence="1">
    <location>
        <begin position="35"/>
        <end position="51"/>
    </location>
</feature>
<dbReference type="EMBL" id="CAAALY010287598">
    <property type="protein sequence ID" value="VEL43975.1"/>
    <property type="molecule type" value="Genomic_DNA"/>
</dbReference>
<feature type="compositionally biased region" description="Basic residues" evidence="1">
    <location>
        <begin position="339"/>
        <end position="349"/>
    </location>
</feature>
<feature type="compositionally biased region" description="Polar residues" evidence="1">
    <location>
        <begin position="268"/>
        <end position="280"/>
    </location>
</feature>
<accession>A0A448XSK6</accession>
<protein>
    <submittedName>
        <fullName evidence="2">Uncharacterized protein</fullName>
    </submittedName>
</protein>
<evidence type="ECO:0000313" key="3">
    <source>
        <dbReference type="Proteomes" id="UP000784294"/>
    </source>
</evidence>
<dbReference type="AlphaFoldDB" id="A0A448XSK6"/>
<keyword evidence="3" id="KW-1185">Reference proteome</keyword>
<feature type="region of interest" description="Disordered" evidence="1">
    <location>
        <begin position="35"/>
        <end position="60"/>
    </location>
</feature>